<dbReference type="EnsemblMetazoa" id="G17628.1">
    <property type="protein sequence ID" value="G17628.1:cds"/>
    <property type="gene ID" value="G17628"/>
</dbReference>
<dbReference type="PROSITE" id="PS50878">
    <property type="entry name" value="RT_POL"/>
    <property type="match status" value="1"/>
</dbReference>
<dbReference type="Proteomes" id="UP000005408">
    <property type="component" value="Unassembled WGS sequence"/>
</dbReference>
<dbReference type="PANTHER" id="PTHR47027:SF20">
    <property type="entry name" value="REVERSE TRANSCRIPTASE-LIKE PROTEIN WITH RNA-DIRECTED DNA POLYMERASE DOMAIN"/>
    <property type="match status" value="1"/>
</dbReference>
<organism evidence="2 3">
    <name type="scientific">Magallana gigas</name>
    <name type="common">Pacific oyster</name>
    <name type="synonym">Crassostrea gigas</name>
    <dbReference type="NCBI Taxonomy" id="29159"/>
    <lineage>
        <taxon>Eukaryota</taxon>
        <taxon>Metazoa</taxon>
        <taxon>Spiralia</taxon>
        <taxon>Lophotrochozoa</taxon>
        <taxon>Mollusca</taxon>
        <taxon>Bivalvia</taxon>
        <taxon>Autobranchia</taxon>
        <taxon>Pteriomorphia</taxon>
        <taxon>Ostreida</taxon>
        <taxon>Ostreoidea</taxon>
        <taxon>Ostreidae</taxon>
        <taxon>Magallana</taxon>
    </lineage>
</organism>
<dbReference type="SUPFAM" id="SSF56672">
    <property type="entry name" value="DNA/RNA polymerases"/>
    <property type="match status" value="1"/>
</dbReference>
<dbReference type="AlphaFoldDB" id="A0A8W8JBQ4"/>
<sequence>MRDAKIITLYKNKGERSDCNNYRGTSLLSTVGKVFARVILIRLPKLADRVYPESQCGFRSKRSTIDMIFSLRQLQEKCREQQMPLYISFIDLTKAFDLVSRDGLFKILPKIECPPKLLSLVTSFHVDMKGTVQFNSSSSEPFSINSGVKQGCVLAPTLFGIFFAMLLKHAFGASTEGIHLRIRSDGNLFNLSRFKAKTKVRDRLIRDMLFADDAAVFTHIEEELQTLMNRFTMASPAIAIDDYQLDVVHQFTYLGSTITDNLSLDVELDKRIGKATSTLARLSKRVWTNPTLKTSTKMAVYNACIISTLLYGSESWTTYSRQERRLHAFHLRCLRRILGILWKDKVPNTEVLSRANLPSMFTMLRQRRLRWLGHVRRMVDGRIPKDILYGELRSGKRSTVRPQLRFKDVVYLDRSNQGKKSLCIQQKTNAHNESRA</sequence>
<dbReference type="CDD" id="cd01650">
    <property type="entry name" value="RT_nLTR_like"/>
    <property type="match status" value="1"/>
</dbReference>
<keyword evidence="3" id="KW-1185">Reference proteome</keyword>
<name>A0A8W8JBQ4_MAGGI</name>
<protein>
    <recommendedName>
        <fullName evidence="1">Reverse transcriptase domain-containing protein</fullName>
    </recommendedName>
</protein>
<evidence type="ECO:0000313" key="2">
    <source>
        <dbReference type="EnsemblMetazoa" id="G17628.1:cds"/>
    </source>
</evidence>
<reference evidence="2" key="1">
    <citation type="submission" date="2022-08" db="UniProtKB">
        <authorList>
            <consortium name="EnsemblMetazoa"/>
        </authorList>
    </citation>
    <scope>IDENTIFICATION</scope>
    <source>
        <strain evidence="2">05x7-T-G4-1.051#20</strain>
    </source>
</reference>
<evidence type="ECO:0000259" key="1">
    <source>
        <dbReference type="PROSITE" id="PS50878"/>
    </source>
</evidence>
<feature type="domain" description="Reverse transcriptase" evidence="1">
    <location>
        <begin position="1"/>
        <end position="258"/>
    </location>
</feature>
<evidence type="ECO:0000313" key="3">
    <source>
        <dbReference type="Proteomes" id="UP000005408"/>
    </source>
</evidence>
<accession>A0A8W8JBQ4</accession>
<proteinExistence type="predicted"/>
<dbReference type="PANTHER" id="PTHR47027">
    <property type="entry name" value="REVERSE TRANSCRIPTASE DOMAIN-CONTAINING PROTEIN"/>
    <property type="match status" value="1"/>
</dbReference>
<dbReference type="InterPro" id="IPR043502">
    <property type="entry name" value="DNA/RNA_pol_sf"/>
</dbReference>
<dbReference type="Pfam" id="PF00078">
    <property type="entry name" value="RVT_1"/>
    <property type="match status" value="1"/>
</dbReference>
<dbReference type="InterPro" id="IPR000477">
    <property type="entry name" value="RT_dom"/>
</dbReference>